<dbReference type="OrthoDB" id="9881203at2"/>
<feature type="chain" id="PRO_5022050219" description="DUF3019 domain-containing protein" evidence="1">
    <location>
        <begin position="23"/>
        <end position="133"/>
    </location>
</feature>
<evidence type="ECO:0000313" key="3">
    <source>
        <dbReference type="Proteomes" id="UP000317839"/>
    </source>
</evidence>
<comment type="caution">
    <text evidence="2">The sequence shown here is derived from an EMBL/GenBank/DDBJ whole genome shotgun (WGS) entry which is preliminary data.</text>
</comment>
<dbReference type="RefSeq" id="WP_142942878.1">
    <property type="nucleotide sequence ID" value="NZ_VIKR01000004.1"/>
</dbReference>
<name>A0A545T6A4_9GAMM</name>
<dbReference type="EMBL" id="VIKR01000004">
    <property type="protein sequence ID" value="TQV72767.1"/>
    <property type="molecule type" value="Genomic_DNA"/>
</dbReference>
<keyword evidence="3" id="KW-1185">Reference proteome</keyword>
<reference evidence="2 3" key="1">
    <citation type="submission" date="2019-06" db="EMBL/GenBank/DDBJ databases">
        <title>Draft genome of Aliikangiella marina GYP-15.</title>
        <authorList>
            <person name="Wang G."/>
        </authorList>
    </citation>
    <scope>NUCLEOTIDE SEQUENCE [LARGE SCALE GENOMIC DNA]</scope>
    <source>
        <strain evidence="2 3">GYP-15</strain>
    </source>
</reference>
<dbReference type="Proteomes" id="UP000317839">
    <property type="component" value="Unassembled WGS sequence"/>
</dbReference>
<keyword evidence="1" id="KW-0732">Signal</keyword>
<proteinExistence type="predicted"/>
<evidence type="ECO:0000313" key="2">
    <source>
        <dbReference type="EMBL" id="TQV72767.1"/>
    </source>
</evidence>
<evidence type="ECO:0008006" key="4">
    <source>
        <dbReference type="Google" id="ProtNLM"/>
    </source>
</evidence>
<sequence length="133" mass="14618">MLKSIIAIGLTSALLVPASVIASEPAYEAKMKLNFQKDPSCLLQGYKDKSKPVKGRSSLVHDENTISWTTSCLIQLPKTVKYCTLTSQMVTNPEVLVSWNSVYQKEVLQAKIVSDADINPGFGTLTVTYVCFE</sequence>
<organism evidence="2 3">
    <name type="scientific">Aliikangiella marina</name>
    <dbReference type="NCBI Taxonomy" id="1712262"/>
    <lineage>
        <taxon>Bacteria</taxon>
        <taxon>Pseudomonadati</taxon>
        <taxon>Pseudomonadota</taxon>
        <taxon>Gammaproteobacteria</taxon>
        <taxon>Oceanospirillales</taxon>
        <taxon>Pleioneaceae</taxon>
        <taxon>Aliikangiella</taxon>
    </lineage>
</organism>
<feature type="signal peptide" evidence="1">
    <location>
        <begin position="1"/>
        <end position="22"/>
    </location>
</feature>
<evidence type="ECO:0000256" key="1">
    <source>
        <dbReference type="SAM" id="SignalP"/>
    </source>
</evidence>
<protein>
    <recommendedName>
        <fullName evidence="4">DUF3019 domain-containing protein</fullName>
    </recommendedName>
</protein>
<gene>
    <name evidence="2" type="ORF">FLL45_14945</name>
</gene>
<dbReference type="AlphaFoldDB" id="A0A545T6A4"/>
<accession>A0A545T6A4</accession>